<evidence type="ECO:0000256" key="1">
    <source>
        <dbReference type="SAM" id="MobiDB-lite"/>
    </source>
</evidence>
<sequence length="189" mass="20930">MLRHQAEQVRETQLTPFGPLVSRSSPRRPLEVLQRAGEYLQALSTPTVQCSSRDLCYNMPRWLCLRMPLAAESGVSQGAEPSPGSFVCRIHRTPYLSPKCDNHVCAKSRASKVSIEYWFPWGMLPSTVVRLQAGYQANTGTLFQLQTFRSVPDGAECINFALNGNIEGLVHIKDQAAGKYMGKGGHGYT</sequence>
<dbReference type="AlphaFoldDB" id="A0A7C8IA76"/>
<dbReference type="Proteomes" id="UP000481861">
    <property type="component" value="Unassembled WGS sequence"/>
</dbReference>
<name>A0A7C8IA76_9PLEO</name>
<evidence type="ECO:0000313" key="3">
    <source>
        <dbReference type="Proteomes" id="UP000481861"/>
    </source>
</evidence>
<reference evidence="2 3" key="1">
    <citation type="submission" date="2020-01" db="EMBL/GenBank/DDBJ databases">
        <authorList>
            <consortium name="DOE Joint Genome Institute"/>
            <person name="Haridas S."/>
            <person name="Albert R."/>
            <person name="Binder M."/>
            <person name="Bloem J."/>
            <person name="Labutti K."/>
            <person name="Salamov A."/>
            <person name="Andreopoulos B."/>
            <person name="Baker S.E."/>
            <person name="Barry K."/>
            <person name="Bills G."/>
            <person name="Bluhm B.H."/>
            <person name="Cannon C."/>
            <person name="Castanera R."/>
            <person name="Culley D.E."/>
            <person name="Daum C."/>
            <person name="Ezra D."/>
            <person name="Gonzalez J.B."/>
            <person name="Henrissat B."/>
            <person name="Kuo A."/>
            <person name="Liang C."/>
            <person name="Lipzen A."/>
            <person name="Lutzoni F."/>
            <person name="Magnuson J."/>
            <person name="Mondo S."/>
            <person name="Nolan M."/>
            <person name="Ohm R."/>
            <person name="Pangilinan J."/>
            <person name="Park H.-J.H."/>
            <person name="Ramirez L."/>
            <person name="Alfaro M."/>
            <person name="Sun H."/>
            <person name="Tritt A."/>
            <person name="Yoshinaga Y."/>
            <person name="Zwiers L.-H.L."/>
            <person name="Turgeon B.G."/>
            <person name="Goodwin S.B."/>
            <person name="Spatafora J.W."/>
            <person name="Crous P.W."/>
            <person name="Grigoriev I.V."/>
        </authorList>
    </citation>
    <scope>NUCLEOTIDE SEQUENCE [LARGE SCALE GENOMIC DNA]</scope>
    <source>
        <strain evidence="2 3">CBS 611.86</strain>
    </source>
</reference>
<proteinExistence type="predicted"/>
<feature type="region of interest" description="Disordered" evidence="1">
    <location>
        <begin position="1"/>
        <end position="25"/>
    </location>
</feature>
<feature type="compositionally biased region" description="Basic and acidic residues" evidence="1">
    <location>
        <begin position="1"/>
        <end position="10"/>
    </location>
</feature>
<accession>A0A7C8IA76</accession>
<comment type="caution">
    <text evidence="2">The sequence shown here is derived from an EMBL/GenBank/DDBJ whole genome shotgun (WGS) entry which is preliminary data.</text>
</comment>
<dbReference type="EMBL" id="JAADJZ010000010">
    <property type="protein sequence ID" value="KAF2872112.1"/>
    <property type="molecule type" value="Genomic_DNA"/>
</dbReference>
<evidence type="ECO:0000313" key="2">
    <source>
        <dbReference type="EMBL" id="KAF2872112.1"/>
    </source>
</evidence>
<organism evidence="2 3">
    <name type="scientific">Massariosphaeria phaeospora</name>
    <dbReference type="NCBI Taxonomy" id="100035"/>
    <lineage>
        <taxon>Eukaryota</taxon>
        <taxon>Fungi</taxon>
        <taxon>Dikarya</taxon>
        <taxon>Ascomycota</taxon>
        <taxon>Pezizomycotina</taxon>
        <taxon>Dothideomycetes</taxon>
        <taxon>Pleosporomycetidae</taxon>
        <taxon>Pleosporales</taxon>
        <taxon>Pleosporales incertae sedis</taxon>
        <taxon>Massariosphaeria</taxon>
    </lineage>
</organism>
<gene>
    <name evidence="2" type="ORF">BDV95DRAFT_36436</name>
</gene>
<keyword evidence="3" id="KW-1185">Reference proteome</keyword>
<protein>
    <submittedName>
        <fullName evidence="2">Uncharacterized protein</fullName>
    </submittedName>
</protein>
<dbReference type="OrthoDB" id="426293at2759"/>